<proteinExistence type="predicted"/>
<reference evidence="1 2" key="1">
    <citation type="journal article" date="2019" name="ACS Chem. Biol.">
        <title>Identification and Mobilization of a Cryptic Antibiotic Biosynthesis Gene Locus from a Human-Pathogenic Nocardia Isolate.</title>
        <authorList>
            <person name="Herisse M."/>
            <person name="Ishida K."/>
            <person name="Porter J.L."/>
            <person name="Howden B."/>
            <person name="Hertweck C."/>
            <person name="Stinear T.P."/>
            <person name="Pidot S.J."/>
        </authorList>
    </citation>
    <scope>NUCLEOTIDE SEQUENCE [LARGE SCALE GENOMIC DNA]</scope>
    <source>
        <strain evidence="1 2">AUSMDU00012717</strain>
    </source>
</reference>
<dbReference type="AlphaFoldDB" id="A0A6G9YCK4"/>
<dbReference type="EMBL" id="CP046172">
    <property type="protein sequence ID" value="QIS10743.1"/>
    <property type="molecule type" value="Genomic_DNA"/>
</dbReference>
<gene>
    <name evidence="1" type="ORF">F5544_14280</name>
</gene>
<sequence length="62" mass="6890">MVMFTEVHVIDRSQLYTVIGTVLEYLREVGVIVGDIDTADESIVAAIQSRWTVYTDSPEVSA</sequence>
<dbReference type="KEGG" id="nah:F5544_14280"/>
<protein>
    <submittedName>
        <fullName evidence="1">Uncharacterized protein</fullName>
    </submittedName>
</protein>
<dbReference type="RefSeq" id="WP_167473678.1">
    <property type="nucleotide sequence ID" value="NZ_CP046172.1"/>
</dbReference>
<organism evidence="1 2">
    <name type="scientific">Nocardia arthritidis</name>
    <dbReference type="NCBI Taxonomy" id="228602"/>
    <lineage>
        <taxon>Bacteria</taxon>
        <taxon>Bacillati</taxon>
        <taxon>Actinomycetota</taxon>
        <taxon>Actinomycetes</taxon>
        <taxon>Mycobacteriales</taxon>
        <taxon>Nocardiaceae</taxon>
        <taxon>Nocardia</taxon>
    </lineage>
</organism>
<evidence type="ECO:0000313" key="1">
    <source>
        <dbReference type="EMBL" id="QIS10743.1"/>
    </source>
</evidence>
<keyword evidence="2" id="KW-1185">Reference proteome</keyword>
<dbReference type="Proteomes" id="UP000503540">
    <property type="component" value="Chromosome"/>
</dbReference>
<evidence type="ECO:0000313" key="2">
    <source>
        <dbReference type="Proteomes" id="UP000503540"/>
    </source>
</evidence>
<name>A0A6G9YCK4_9NOCA</name>
<accession>A0A6G9YCK4</accession>